<proteinExistence type="predicted"/>
<sequence length="123" mass="14184">MFEIFDMENAMDAVDLELVLIVQIPNVIVTPRGPSSRCKSKRGCLAKNLIDQGYEVTTFGGPSKAMAKLKQDGEEVEELEDYLLEEKNLWERELKKSPRLEEELHLAQDQLQQDRDYLTQARD</sequence>
<dbReference type="AlphaFoldDB" id="A0A803PIC7"/>
<evidence type="ECO:0000313" key="1">
    <source>
        <dbReference type="EnsemblPlants" id="cds.evm.model.04.680"/>
    </source>
</evidence>
<dbReference type="Gramene" id="evm.model.04.680">
    <property type="protein sequence ID" value="cds.evm.model.04.680"/>
    <property type="gene ID" value="evm.TU.04.680"/>
</dbReference>
<name>A0A803PIC7_CANSA</name>
<accession>A0A803PIC7</accession>
<dbReference type="EMBL" id="UZAU01000366">
    <property type="status" value="NOT_ANNOTATED_CDS"/>
    <property type="molecule type" value="Genomic_DNA"/>
</dbReference>
<dbReference type="Proteomes" id="UP000596661">
    <property type="component" value="Chromosome 4"/>
</dbReference>
<dbReference type="EnsemblPlants" id="evm.model.04.680">
    <property type="protein sequence ID" value="cds.evm.model.04.680"/>
    <property type="gene ID" value="evm.TU.04.680"/>
</dbReference>
<keyword evidence="2" id="KW-1185">Reference proteome</keyword>
<organism evidence="1 2">
    <name type="scientific">Cannabis sativa</name>
    <name type="common">Hemp</name>
    <name type="synonym">Marijuana</name>
    <dbReference type="NCBI Taxonomy" id="3483"/>
    <lineage>
        <taxon>Eukaryota</taxon>
        <taxon>Viridiplantae</taxon>
        <taxon>Streptophyta</taxon>
        <taxon>Embryophyta</taxon>
        <taxon>Tracheophyta</taxon>
        <taxon>Spermatophyta</taxon>
        <taxon>Magnoliopsida</taxon>
        <taxon>eudicotyledons</taxon>
        <taxon>Gunneridae</taxon>
        <taxon>Pentapetalae</taxon>
        <taxon>rosids</taxon>
        <taxon>fabids</taxon>
        <taxon>Rosales</taxon>
        <taxon>Cannabaceae</taxon>
        <taxon>Cannabis</taxon>
    </lineage>
</organism>
<protein>
    <submittedName>
        <fullName evidence="1">Uncharacterized protein</fullName>
    </submittedName>
</protein>
<reference evidence="1" key="2">
    <citation type="submission" date="2021-03" db="UniProtKB">
        <authorList>
            <consortium name="EnsemblPlants"/>
        </authorList>
    </citation>
    <scope>IDENTIFICATION</scope>
</reference>
<reference evidence="1" key="1">
    <citation type="submission" date="2018-11" db="EMBL/GenBank/DDBJ databases">
        <authorList>
            <person name="Grassa J C."/>
        </authorList>
    </citation>
    <scope>NUCLEOTIDE SEQUENCE [LARGE SCALE GENOMIC DNA]</scope>
</reference>
<evidence type="ECO:0000313" key="2">
    <source>
        <dbReference type="Proteomes" id="UP000596661"/>
    </source>
</evidence>